<keyword evidence="1" id="KW-0132">Cell division</keyword>
<dbReference type="CDD" id="cd20504">
    <property type="entry name" value="CYCLIN_CCNA_rpt1"/>
    <property type="match status" value="1"/>
</dbReference>
<dbReference type="SMART" id="SM01332">
    <property type="entry name" value="Cyclin_C"/>
    <property type="match status" value="1"/>
</dbReference>
<dbReference type="Gene3D" id="1.10.472.10">
    <property type="entry name" value="Cyclin-like"/>
    <property type="match status" value="2"/>
</dbReference>
<dbReference type="InterPro" id="IPR004367">
    <property type="entry name" value="Cyclin_C-dom"/>
</dbReference>
<feature type="compositionally biased region" description="Low complexity" evidence="5">
    <location>
        <begin position="48"/>
        <end position="60"/>
    </location>
</feature>
<dbReference type="FunFam" id="1.10.472.10:FF:000001">
    <property type="entry name" value="G2/mitotic-specific cyclin"/>
    <property type="match status" value="1"/>
</dbReference>
<feature type="compositionally biased region" description="Acidic residues" evidence="5">
    <location>
        <begin position="143"/>
        <end position="152"/>
    </location>
</feature>
<feature type="region of interest" description="Disordered" evidence="5">
    <location>
        <begin position="126"/>
        <end position="154"/>
    </location>
</feature>
<proteinExistence type="inferred from homology"/>
<sequence length="443" mass="50292">MASKKRCAQFIARDDKENALLPRPKRESTFRVFCDDTSGRTTSTSFASSQLTNSNTNSQLTQPLVTEGVKRQPFASLQQNKPQASSSSASSSDQSLVADDFYLQALHALPTKREPFEDIGQACDDSQNLINTSGSPMVIERSDGEEEDEEEASSSVYQSVLDAESDYCTAPPVTEKERHADLIFCQPEYADDIYRYMRCREERLRPKCSYMRKQKDINEEMRTILVDWLIDVTVEYDLQMETLHLAVDVIDRMLSQMDCPRLKLQLIGSTAMMIAAKFEEIYPPELKDFVYITDDTYTSKQVLRMERLILQTLIYEVAAPTSFWFASRFLKICRSALKTSQLAYYLLELALLDYGFLKYRRSQIAASAVCLANVITGPTPWPYCVELATGISLAEMYPCLQALLKCFKNASLVEQKAAYEKYSSSKHLEVALLDAPEALPEIW</sequence>
<dbReference type="InterPro" id="IPR006671">
    <property type="entry name" value="Cyclin_N"/>
</dbReference>
<dbReference type="InterPro" id="IPR039361">
    <property type="entry name" value="Cyclin"/>
</dbReference>
<dbReference type="InterPro" id="IPR036915">
    <property type="entry name" value="Cyclin-like_sf"/>
</dbReference>
<evidence type="ECO:0000313" key="8">
    <source>
        <dbReference type="Proteomes" id="UP000887566"/>
    </source>
</evidence>
<dbReference type="PANTHER" id="PTHR10177">
    <property type="entry name" value="CYCLINS"/>
    <property type="match status" value="1"/>
</dbReference>
<dbReference type="GO" id="GO:0044772">
    <property type="term" value="P:mitotic cell cycle phase transition"/>
    <property type="evidence" value="ECO:0007669"/>
    <property type="project" value="InterPro"/>
</dbReference>
<dbReference type="GO" id="GO:0016538">
    <property type="term" value="F:cyclin-dependent protein serine/threonine kinase regulator activity"/>
    <property type="evidence" value="ECO:0007669"/>
    <property type="project" value="InterPro"/>
</dbReference>
<keyword evidence="3" id="KW-0131">Cell cycle</keyword>
<dbReference type="WBParaSite" id="PSAMB.scaffold2size251193.g753.t1">
    <property type="protein sequence ID" value="PSAMB.scaffold2size251193.g753.t1"/>
    <property type="gene ID" value="PSAMB.scaffold2size251193.g753"/>
</dbReference>
<keyword evidence="2 4" id="KW-0195">Cyclin</keyword>
<feature type="domain" description="Cyclin-like" evidence="6">
    <location>
        <begin position="227"/>
        <end position="311"/>
    </location>
</feature>
<dbReference type="AlphaFoldDB" id="A0A914W2M8"/>
<evidence type="ECO:0000313" key="9">
    <source>
        <dbReference type="WBParaSite" id="PSAMB.scaffold2size251193.g753.t1"/>
    </source>
</evidence>
<dbReference type="InterPro" id="IPR046965">
    <property type="entry name" value="Cyclin_A/B-like"/>
</dbReference>
<evidence type="ECO:0000256" key="3">
    <source>
        <dbReference type="ARBA" id="ARBA00023306"/>
    </source>
</evidence>
<dbReference type="GO" id="GO:0051301">
    <property type="term" value="P:cell division"/>
    <property type="evidence" value="ECO:0007669"/>
    <property type="project" value="UniProtKB-KW"/>
</dbReference>
<evidence type="ECO:0000256" key="1">
    <source>
        <dbReference type="ARBA" id="ARBA00022618"/>
    </source>
</evidence>
<dbReference type="Proteomes" id="UP000887566">
    <property type="component" value="Unplaced"/>
</dbReference>
<feature type="domain" description="Cyclin C-terminal" evidence="7">
    <location>
        <begin position="320"/>
        <end position="436"/>
    </location>
</feature>
<evidence type="ECO:0000256" key="2">
    <source>
        <dbReference type="ARBA" id="ARBA00023127"/>
    </source>
</evidence>
<comment type="similarity">
    <text evidence="4">Belongs to the cyclin family.</text>
</comment>
<dbReference type="PIRSF" id="PIRSF001771">
    <property type="entry name" value="Cyclin_A_B_D_E"/>
    <property type="match status" value="1"/>
</dbReference>
<evidence type="ECO:0000259" key="6">
    <source>
        <dbReference type="SMART" id="SM00385"/>
    </source>
</evidence>
<dbReference type="SUPFAM" id="SSF47954">
    <property type="entry name" value="Cyclin-like"/>
    <property type="match status" value="2"/>
</dbReference>
<evidence type="ECO:0000256" key="4">
    <source>
        <dbReference type="RuleBase" id="RU000383"/>
    </source>
</evidence>
<keyword evidence="8" id="KW-1185">Reference proteome</keyword>
<evidence type="ECO:0000259" key="7">
    <source>
        <dbReference type="SMART" id="SM01332"/>
    </source>
</evidence>
<evidence type="ECO:0000256" key="5">
    <source>
        <dbReference type="SAM" id="MobiDB-lite"/>
    </source>
</evidence>
<dbReference type="PROSITE" id="PS00292">
    <property type="entry name" value="CYCLINS"/>
    <property type="match status" value="1"/>
</dbReference>
<dbReference type="Pfam" id="PF02984">
    <property type="entry name" value="Cyclin_C"/>
    <property type="match status" value="1"/>
</dbReference>
<dbReference type="SMART" id="SM00385">
    <property type="entry name" value="CYCLIN"/>
    <property type="match status" value="2"/>
</dbReference>
<name>A0A914W2M8_9BILA</name>
<feature type="region of interest" description="Disordered" evidence="5">
    <location>
        <begin position="31"/>
        <end position="60"/>
    </location>
</feature>
<accession>A0A914W2M8</accession>
<protein>
    <submittedName>
        <fullName evidence="9">Cyclin N-terminal domain-containing protein</fullName>
    </submittedName>
</protein>
<reference evidence="9" key="1">
    <citation type="submission" date="2022-11" db="UniProtKB">
        <authorList>
            <consortium name="WormBaseParasite"/>
        </authorList>
    </citation>
    <scope>IDENTIFICATION</scope>
</reference>
<feature type="compositionally biased region" description="Polar residues" evidence="5">
    <location>
        <begin position="126"/>
        <end position="135"/>
    </location>
</feature>
<feature type="domain" description="Cyclin-like" evidence="6">
    <location>
        <begin position="327"/>
        <end position="405"/>
    </location>
</feature>
<dbReference type="InterPro" id="IPR048258">
    <property type="entry name" value="Cyclins_cyclin-box"/>
</dbReference>
<dbReference type="InterPro" id="IPR013763">
    <property type="entry name" value="Cyclin-like_dom"/>
</dbReference>
<organism evidence="8 9">
    <name type="scientific">Plectus sambesii</name>
    <dbReference type="NCBI Taxonomy" id="2011161"/>
    <lineage>
        <taxon>Eukaryota</taxon>
        <taxon>Metazoa</taxon>
        <taxon>Ecdysozoa</taxon>
        <taxon>Nematoda</taxon>
        <taxon>Chromadorea</taxon>
        <taxon>Plectida</taxon>
        <taxon>Plectina</taxon>
        <taxon>Plectoidea</taxon>
        <taxon>Plectidae</taxon>
        <taxon>Plectus</taxon>
    </lineage>
</organism>
<dbReference type="Pfam" id="PF00134">
    <property type="entry name" value="Cyclin_N"/>
    <property type="match status" value="1"/>
</dbReference>